<dbReference type="PRINTS" id="PR01438">
    <property type="entry name" value="UNVRSLSTRESS"/>
</dbReference>
<comment type="caution">
    <text evidence="4">The sequence shown here is derived from an EMBL/GenBank/DDBJ whole genome shotgun (WGS) entry which is preliminary data.</text>
</comment>
<evidence type="ECO:0000259" key="3">
    <source>
        <dbReference type="Pfam" id="PF00582"/>
    </source>
</evidence>
<evidence type="ECO:0000256" key="1">
    <source>
        <dbReference type="ARBA" id="ARBA00008791"/>
    </source>
</evidence>
<keyword evidence="2" id="KW-0812">Transmembrane</keyword>
<organism evidence="4 5">
    <name type="scientific">Micromonospora deserti</name>
    <dbReference type="NCBI Taxonomy" id="2070366"/>
    <lineage>
        <taxon>Bacteria</taxon>
        <taxon>Bacillati</taxon>
        <taxon>Actinomycetota</taxon>
        <taxon>Actinomycetes</taxon>
        <taxon>Micromonosporales</taxon>
        <taxon>Micromonosporaceae</taxon>
        <taxon>Micromonospora</taxon>
    </lineage>
</organism>
<dbReference type="CDD" id="cd00293">
    <property type="entry name" value="USP-like"/>
    <property type="match status" value="1"/>
</dbReference>
<gene>
    <name evidence="4" type="ORF">C1I99_19045</name>
</gene>
<dbReference type="PANTHER" id="PTHR46268:SF6">
    <property type="entry name" value="UNIVERSAL STRESS PROTEIN UP12"/>
    <property type="match status" value="1"/>
</dbReference>
<accession>A0A2W2C5D8</accession>
<sequence length="212" mass="22051">MVPGPWFGIVVALLWLAVGVGTAAVFVTRGGHRSLLWYLVGGLLGPLFVPIALERGRARTRRVDVRGRPQAAAAPSGTGLKVLVGLDGSADSDRALRAVARALTGTASELVLVTVTSPDLVGADADREHDRARRMLDQLVSHLPDGLPPPTTEVVTGHPVDALLAVADDRDVDLLVVGRAGHGLGERLLGSVAEGLAERSTRAVLLGSLPGR</sequence>
<proteinExistence type="inferred from homology"/>
<feature type="transmembrane region" description="Helical" evidence="2">
    <location>
        <begin position="6"/>
        <end position="28"/>
    </location>
</feature>
<comment type="similarity">
    <text evidence="1">Belongs to the universal stress protein A family.</text>
</comment>
<reference evidence="4 5" key="1">
    <citation type="submission" date="2018-01" db="EMBL/GenBank/DDBJ databases">
        <title>Draft genome sequence of Salinispora sp. 13K206.</title>
        <authorList>
            <person name="Sahin N."/>
            <person name="Saygin H."/>
            <person name="Ay H."/>
        </authorList>
    </citation>
    <scope>NUCLEOTIDE SEQUENCE [LARGE SCALE GENOMIC DNA]</scope>
    <source>
        <strain evidence="4 5">13K206</strain>
    </source>
</reference>
<keyword evidence="2" id="KW-1133">Transmembrane helix</keyword>
<dbReference type="EMBL" id="POUB01000137">
    <property type="protein sequence ID" value="PZF94745.1"/>
    <property type="molecule type" value="Genomic_DNA"/>
</dbReference>
<evidence type="ECO:0000313" key="4">
    <source>
        <dbReference type="EMBL" id="PZF94745.1"/>
    </source>
</evidence>
<feature type="domain" description="UspA" evidence="3">
    <location>
        <begin position="81"/>
        <end position="205"/>
    </location>
</feature>
<feature type="transmembrane region" description="Helical" evidence="2">
    <location>
        <begin position="35"/>
        <end position="53"/>
    </location>
</feature>
<dbReference type="Pfam" id="PF00582">
    <property type="entry name" value="Usp"/>
    <property type="match status" value="1"/>
</dbReference>
<dbReference type="InterPro" id="IPR006016">
    <property type="entry name" value="UspA"/>
</dbReference>
<keyword evidence="5" id="KW-1185">Reference proteome</keyword>
<dbReference type="Proteomes" id="UP000248749">
    <property type="component" value="Unassembled WGS sequence"/>
</dbReference>
<dbReference type="AlphaFoldDB" id="A0A2W2C5D8"/>
<evidence type="ECO:0000256" key="2">
    <source>
        <dbReference type="SAM" id="Phobius"/>
    </source>
</evidence>
<dbReference type="OrthoDB" id="6174426at2"/>
<evidence type="ECO:0000313" key="5">
    <source>
        <dbReference type="Proteomes" id="UP000248749"/>
    </source>
</evidence>
<dbReference type="InterPro" id="IPR006015">
    <property type="entry name" value="Universal_stress_UspA"/>
</dbReference>
<keyword evidence="2" id="KW-0472">Membrane</keyword>
<protein>
    <recommendedName>
        <fullName evidence="3">UspA domain-containing protein</fullName>
    </recommendedName>
</protein>
<dbReference type="Gene3D" id="3.40.50.12370">
    <property type="match status" value="1"/>
</dbReference>
<dbReference type="SUPFAM" id="SSF52402">
    <property type="entry name" value="Adenine nucleotide alpha hydrolases-like"/>
    <property type="match status" value="1"/>
</dbReference>
<name>A0A2W2C5D8_9ACTN</name>
<dbReference type="PANTHER" id="PTHR46268">
    <property type="entry name" value="STRESS RESPONSE PROTEIN NHAX"/>
    <property type="match status" value="1"/>
</dbReference>
<dbReference type="RefSeq" id="WP_111135578.1">
    <property type="nucleotide sequence ID" value="NZ_POUB01000137.1"/>
</dbReference>